<organism evidence="2 3">
    <name type="scientific">Thiocapsa roseopersicina</name>
    <dbReference type="NCBI Taxonomy" id="1058"/>
    <lineage>
        <taxon>Bacteria</taxon>
        <taxon>Pseudomonadati</taxon>
        <taxon>Pseudomonadota</taxon>
        <taxon>Gammaproteobacteria</taxon>
        <taxon>Chromatiales</taxon>
        <taxon>Chromatiaceae</taxon>
        <taxon>Thiocapsa</taxon>
    </lineage>
</organism>
<proteinExistence type="predicted"/>
<dbReference type="InterPro" id="IPR041451">
    <property type="entry name" value="RecD2_SH13"/>
</dbReference>
<dbReference type="Pfam" id="PF18335">
    <property type="entry name" value="SH3_13"/>
    <property type="match status" value="1"/>
</dbReference>
<gene>
    <name evidence="2" type="ORF">SAMN05421783_102143</name>
</gene>
<evidence type="ECO:0000313" key="3">
    <source>
        <dbReference type="Proteomes" id="UP000198816"/>
    </source>
</evidence>
<dbReference type="Gene3D" id="2.30.30.940">
    <property type="match status" value="1"/>
</dbReference>
<dbReference type="STRING" id="1058.SAMN05421783_102143"/>
<dbReference type="Proteomes" id="UP000198816">
    <property type="component" value="Unassembled WGS sequence"/>
</dbReference>
<keyword evidence="3" id="KW-1185">Reference proteome</keyword>
<accession>A0A1H2RRC1</accession>
<feature type="domain" description="ATP-dependent RecD2 DNA helicase SH3" evidence="1">
    <location>
        <begin position="3"/>
        <end position="43"/>
    </location>
</feature>
<sequence length="122" mass="12797">MFGTTYAPGDKVLQRVNNYGKEVFNGDIGRIAAIDPEQSTVTVIIAEAKALRMAVKRQDPFAASSGTGELLLEQGSGKPIRLACALHRGMLGIASLCAIPNRAIPISPLHSSIRPTAGQPSG</sequence>
<dbReference type="EMBL" id="FNNZ01000002">
    <property type="protein sequence ID" value="SDW21961.1"/>
    <property type="molecule type" value="Genomic_DNA"/>
</dbReference>
<evidence type="ECO:0000313" key="2">
    <source>
        <dbReference type="EMBL" id="SDW21961.1"/>
    </source>
</evidence>
<evidence type="ECO:0000259" key="1">
    <source>
        <dbReference type="Pfam" id="PF18335"/>
    </source>
</evidence>
<dbReference type="AlphaFoldDB" id="A0A1H2RRC1"/>
<reference evidence="3" key="1">
    <citation type="submission" date="2016-10" db="EMBL/GenBank/DDBJ databases">
        <authorList>
            <person name="Varghese N."/>
            <person name="Submissions S."/>
        </authorList>
    </citation>
    <scope>NUCLEOTIDE SEQUENCE [LARGE SCALE GENOMIC DNA]</scope>
    <source>
        <strain evidence="3">DSM 217</strain>
    </source>
</reference>
<protein>
    <recommendedName>
        <fullName evidence="1">ATP-dependent RecD2 DNA helicase SH3 domain-containing protein</fullName>
    </recommendedName>
</protein>
<name>A0A1H2RRC1_THIRO</name>